<dbReference type="EMBL" id="NHOO01000013">
    <property type="protein sequence ID" value="OVE47089.1"/>
    <property type="molecule type" value="Genomic_DNA"/>
</dbReference>
<protein>
    <submittedName>
        <fullName evidence="1">Uncharacterized protein</fullName>
    </submittedName>
</protein>
<gene>
    <name evidence="1" type="ORF">CBW21_15590</name>
</gene>
<sequence length="154" mass="16073">MRSACAALALVLSGPSQGDAAGMRLLGKYDGGGRGVELGADPVRIAIPLDARVCDGKSARVTLYLRGLRADSGAHPGYRVLLIGRGARAAGERVGEINFYGIGPEVRRDASFELASRLLMTRQRPCAVVLLLQPEGGTGSAGKAAIGSVEIWRE</sequence>
<dbReference type="Proteomes" id="UP000196342">
    <property type="component" value="Unassembled WGS sequence"/>
</dbReference>
<comment type="caution">
    <text evidence="1">The sequence shown here is derived from an EMBL/GenBank/DDBJ whole genome shotgun (WGS) entry which is preliminary data.</text>
</comment>
<organism evidence="1 2">
    <name type="scientific">Chromobacterium violaceum</name>
    <dbReference type="NCBI Taxonomy" id="536"/>
    <lineage>
        <taxon>Bacteria</taxon>
        <taxon>Pseudomonadati</taxon>
        <taxon>Pseudomonadota</taxon>
        <taxon>Betaproteobacteria</taxon>
        <taxon>Neisseriales</taxon>
        <taxon>Chromobacteriaceae</taxon>
        <taxon>Chromobacterium</taxon>
    </lineage>
</organism>
<evidence type="ECO:0000313" key="2">
    <source>
        <dbReference type="Proteomes" id="UP000196342"/>
    </source>
</evidence>
<evidence type="ECO:0000313" key="1">
    <source>
        <dbReference type="EMBL" id="OVE47089.1"/>
    </source>
</evidence>
<reference evidence="1 2" key="1">
    <citation type="submission" date="2017-05" db="EMBL/GenBank/DDBJ databases">
        <title>Chromobacterium violaceum GHPS1 isolated from Hydrocarbon polluted soil in French Guiana display an awesome secondary metabolite arsenal and a battery of drug and heavy-metal-resistance and detoxification of xenobiotics proteins.</title>
        <authorList>
            <person name="Belbahri L."/>
        </authorList>
    </citation>
    <scope>NUCLEOTIDE SEQUENCE [LARGE SCALE GENOMIC DNA]</scope>
    <source>
        <strain evidence="1 2">GHPS1</strain>
    </source>
</reference>
<dbReference type="AlphaFoldDB" id="A0A202B6P5"/>
<name>A0A202B6P5_CHRVL</name>
<accession>A0A202B6P5</accession>
<proteinExistence type="predicted"/>
<keyword evidence="2" id="KW-1185">Reference proteome</keyword>